<dbReference type="InterPro" id="IPR054576">
    <property type="entry name" value="At5g48480-like_N"/>
</dbReference>
<feature type="domain" description="Glyoxalase At5g48480-like N-terminal" evidence="2">
    <location>
        <begin position="29"/>
        <end position="82"/>
    </location>
</feature>
<dbReference type="SUPFAM" id="SSF54593">
    <property type="entry name" value="Glyoxalase/Bleomycin resistance protein/Dihydroxybiphenyl dioxygenase"/>
    <property type="match status" value="1"/>
</dbReference>
<keyword evidence="4" id="KW-1185">Reference proteome</keyword>
<protein>
    <recommendedName>
        <fullName evidence="5">VOC domain-containing protein</fullName>
    </recommendedName>
</protein>
<organism evidence="3 4">
    <name type="scientific">Saponaria officinalis</name>
    <name type="common">Common soapwort</name>
    <name type="synonym">Lychnis saponaria</name>
    <dbReference type="NCBI Taxonomy" id="3572"/>
    <lineage>
        <taxon>Eukaryota</taxon>
        <taxon>Viridiplantae</taxon>
        <taxon>Streptophyta</taxon>
        <taxon>Embryophyta</taxon>
        <taxon>Tracheophyta</taxon>
        <taxon>Spermatophyta</taxon>
        <taxon>Magnoliopsida</taxon>
        <taxon>eudicotyledons</taxon>
        <taxon>Gunneridae</taxon>
        <taxon>Pentapetalae</taxon>
        <taxon>Caryophyllales</taxon>
        <taxon>Caryophyllaceae</taxon>
        <taxon>Caryophylleae</taxon>
        <taxon>Saponaria</taxon>
    </lineage>
</organism>
<dbReference type="EMBL" id="JBDFQZ010000002">
    <property type="protein sequence ID" value="KAK9747835.1"/>
    <property type="molecule type" value="Genomic_DNA"/>
</dbReference>
<dbReference type="Gene3D" id="3.10.180.10">
    <property type="entry name" value="2,3-Dihydroxybiphenyl 1,2-Dioxygenase, domain 1"/>
    <property type="match status" value="1"/>
</dbReference>
<dbReference type="InterPro" id="IPR054575">
    <property type="entry name" value="At5g48480-like_C"/>
</dbReference>
<reference evidence="3" key="1">
    <citation type="submission" date="2024-03" db="EMBL/GenBank/DDBJ databases">
        <title>WGS assembly of Saponaria officinalis var. Norfolk2.</title>
        <authorList>
            <person name="Jenkins J."/>
            <person name="Shu S."/>
            <person name="Grimwood J."/>
            <person name="Barry K."/>
            <person name="Goodstein D."/>
            <person name="Schmutz J."/>
            <person name="Leebens-Mack J."/>
            <person name="Osbourn A."/>
        </authorList>
    </citation>
    <scope>NUCLEOTIDE SEQUENCE [LARGE SCALE GENOMIC DNA]</scope>
    <source>
        <strain evidence="3">JIC</strain>
    </source>
</reference>
<dbReference type="InterPro" id="IPR029068">
    <property type="entry name" value="Glyas_Bleomycin-R_OHBP_Dase"/>
</dbReference>
<evidence type="ECO:0000259" key="2">
    <source>
        <dbReference type="Pfam" id="PF22656"/>
    </source>
</evidence>
<dbReference type="Proteomes" id="UP001443914">
    <property type="component" value="Unassembled WGS sequence"/>
</dbReference>
<gene>
    <name evidence="3" type="ORF">RND81_02G017600</name>
</gene>
<dbReference type="AlphaFoldDB" id="A0AAW1MM31"/>
<dbReference type="Pfam" id="PF22656">
    <property type="entry name" value="At5g48480-like_N"/>
    <property type="match status" value="1"/>
</dbReference>
<evidence type="ECO:0000259" key="1">
    <source>
        <dbReference type="Pfam" id="PF22650"/>
    </source>
</evidence>
<sequence>MAEAQNNGDGAENNDGAKAVTFSAFKPELVVDFPKAVDAMAFYKAAFGAVEVSRVTESKRKADQEIPAVLAAQLKLCSSIFSLTVSADDSSLANNESAVALTLETDDIDGAVAKATTAGAVLEGLISDVQGNTRSVKLKDPYGYLWIIGSVAKAPPAAVSDNVEA</sequence>
<dbReference type="PANTHER" id="PTHR34109">
    <property type="entry name" value="BNAUNNG04460D PROTEIN-RELATED"/>
    <property type="match status" value="1"/>
</dbReference>
<comment type="caution">
    <text evidence="3">The sequence shown here is derived from an EMBL/GenBank/DDBJ whole genome shotgun (WGS) entry which is preliminary data.</text>
</comment>
<dbReference type="PANTHER" id="PTHR34109:SF1">
    <property type="entry name" value="VOC DOMAIN-CONTAINING PROTEIN"/>
    <property type="match status" value="1"/>
</dbReference>
<evidence type="ECO:0008006" key="5">
    <source>
        <dbReference type="Google" id="ProtNLM"/>
    </source>
</evidence>
<proteinExistence type="predicted"/>
<dbReference type="Pfam" id="PF22650">
    <property type="entry name" value="At5g48480-like_C"/>
    <property type="match status" value="1"/>
</dbReference>
<evidence type="ECO:0000313" key="3">
    <source>
        <dbReference type="EMBL" id="KAK9747835.1"/>
    </source>
</evidence>
<accession>A0AAW1MM31</accession>
<name>A0AAW1MM31_SAPOF</name>
<evidence type="ECO:0000313" key="4">
    <source>
        <dbReference type="Proteomes" id="UP001443914"/>
    </source>
</evidence>
<feature type="domain" description="Glyoxalase At5g48480-like C-terminal" evidence="1">
    <location>
        <begin position="101"/>
        <end position="147"/>
    </location>
</feature>